<dbReference type="Gene3D" id="3.40.190.10">
    <property type="entry name" value="Periplasmic binding protein-like II"/>
    <property type="match status" value="1"/>
</dbReference>
<feature type="domain" description="Solute-binding protein family 5" evidence="3">
    <location>
        <begin position="68"/>
        <end position="418"/>
    </location>
</feature>
<dbReference type="KEGG" id="vta:B1265"/>
<evidence type="ECO:0000256" key="2">
    <source>
        <dbReference type="ARBA" id="ARBA00022729"/>
    </source>
</evidence>
<proteinExistence type="inferred from homology"/>
<protein>
    <submittedName>
        <fullName evidence="4">ABC transporter, periplasmic substrate-binding protein</fullName>
    </submittedName>
</protein>
<dbReference type="Gene3D" id="3.10.105.10">
    <property type="entry name" value="Dipeptide-binding Protein, Domain 3"/>
    <property type="match status" value="1"/>
</dbReference>
<dbReference type="InterPro" id="IPR000914">
    <property type="entry name" value="SBP_5_dom"/>
</dbReference>
<reference evidence="4 5" key="1">
    <citation type="submission" date="2017-10" db="EMBL/GenBank/DDBJ databases">
        <authorList>
            <person name="Banno H."/>
            <person name="Chua N.-H."/>
        </authorList>
    </citation>
    <scope>NUCLEOTIDE SEQUENCE [LARGE SCALE GENOMIC DNA]</scope>
    <source>
        <strain evidence="4">Vibrio tapetis CECT4600</strain>
    </source>
</reference>
<evidence type="ECO:0000256" key="1">
    <source>
        <dbReference type="ARBA" id="ARBA00005695"/>
    </source>
</evidence>
<dbReference type="GO" id="GO:0043190">
    <property type="term" value="C:ATP-binding cassette (ABC) transporter complex"/>
    <property type="evidence" value="ECO:0007669"/>
    <property type="project" value="InterPro"/>
</dbReference>
<dbReference type="GO" id="GO:1904680">
    <property type="term" value="F:peptide transmembrane transporter activity"/>
    <property type="evidence" value="ECO:0007669"/>
    <property type="project" value="TreeGrafter"/>
</dbReference>
<dbReference type="RefSeq" id="WP_102525019.1">
    <property type="nucleotide sequence ID" value="NZ_LT960612.1"/>
</dbReference>
<dbReference type="PANTHER" id="PTHR30290">
    <property type="entry name" value="PERIPLASMIC BINDING COMPONENT OF ABC TRANSPORTER"/>
    <property type="match status" value="1"/>
</dbReference>
<dbReference type="GO" id="GO:0015833">
    <property type="term" value="P:peptide transport"/>
    <property type="evidence" value="ECO:0007669"/>
    <property type="project" value="TreeGrafter"/>
</dbReference>
<evidence type="ECO:0000259" key="3">
    <source>
        <dbReference type="Pfam" id="PF00496"/>
    </source>
</evidence>
<keyword evidence="2" id="KW-0732">Signal</keyword>
<dbReference type="AlphaFoldDB" id="A0A2N8ZLX1"/>
<dbReference type="SUPFAM" id="SSF53850">
    <property type="entry name" value="Periplasmic binding protein-like II"/>
    <property type="match status" value="1"/>
</dbReference>
<dbReference type="Proteomes" id="UP000235828">
    <property type="component" value="Chromosome B"/>
</dbReference>
<dbReference type="InterPro" id="IPR030678">
    <property type="entry name" value="Peptide/Ni-bd"/>
</dbReference>
<dbReference type="InterPro" id="IPR039424">
    <property type="entry name" value="SBP_5"/>
</dbReference>
<dbReference type="CDD" id="cd08490">
    <property type="entry name" value="PBP2_NikA_DppA_OppA_like_3"/>
    <property type="match status" value="1"/>
</dbReference>
<dbReference type="PROSITE" id="PS01040">
    <property type="entry name" value="SBP_BACTERIAL_5"/>
    <property type="match status" value="1"/>
</dbReference>
<name>A0A2N8ZLX1_9VIBR</name>
<evidence type="ECO:0000313" key="4">
    <source>
        <dbReference type="EMBL" id="SON52876.1"/>
    </source>
</evidence>
<accession>A0A2N8ZLX1</accession>
<evidence type="ECO:0000313" key="5">
    <source>
        <dbReference type="Proteomes" id="UP000235828"/>
    </source>
</evidence>
<organism evidence="4 5">
    <name type="scientific">Vibrio tapetis subsp. tapetis</name>
    <dbReference type="NCBI Taxonomy" id="1671868"/>
    <lineage>
        <taxon>Bacteria</taxon>
        <taxon>Pseudomonadati</taxon>
        <taxon>Pseudomonadota</taxon>
        <taxon>Gammaproteobacteria</taxon>
        <taxon>Vibrionales</taxon>
        <taxon>Vibrionaceae</taxon>
        <taxon>Vibrio</taxon>
    </lineage>
</organism>
<dbReference type="EMBL" id="LT960612">
    <property type="protein sequence ID" value="SON52876.1"/>
    <property type="molecule type" value="Genomic_DNA"/>
</dbReference>
<dbReference type="PIRSF" id="PIRSF002741">
    <property type="entry name" value="MppA"/>
    <property type="match status" value="1"/>
</dbReference>
<dbReference type="GO" id="GO:0030288">
    <property type="term" value="C:outer membrane-bounded periplasmic space"/>
    <property type="evidence" value="ECO:0007669"/>
    <property type="project" value="UniProtKB-ARBA"/>
</dbReference>
<comment type="similarity">
    <text evidence="1">Belongs to the bacterial solute-binding protein 5 family.</text>
</comment>
<dbReference type="InterPro" id="IPR023765">
    <property type="entry name" value="SBP_5_CS"/>
</dbReference>
<dbReference type="PANTHER" id="PTHR30290:SF83">
    <property type="entry name" value="ABC TRANSPORTER SUBSTRATE-BINDING PROTEIN"/>
    <property type="match status" value="1"/>
</dbReference>
<dbReference type="Pfam" id="PF00496">
    <property type="entry name" value="SBP_bac_5"/>
    <property type="match status" value="1"/>
</dbReference>
<keyword evidence="5" id="KW-1185">Reference proteome</keyword>
<dbReference type="OrthoDB" id="9801912at2"/>
<sequence length="508" mass="56672">MNKKWILLLLLTVAAAATWFIQPNSKPTTLAISGPFEFNSQDMSKDGFLFSRLQVVEALVGINENAEPFPLLAKSWTQSEDGLTWRFTIRDNVNFHNGTPLTSESVVESLNNAKSKPGVMRHVPVQSIAAENGDVVISLTKPYRPLPSVLAHYTTAIVTDIEQDETGIKIAGTGPYQLKELTPPHKATVSRNDGYWKEKAKIGQVSYLAGHRTESRTLLAQSGQADIVYTVDPVSMTNLQQAENLNLHVESMPRTVLIKLNNEHKFLNHADIRKAISLAIDRDGIANSVLRLPGSQAYQLFSPALGAWHADKLPTNQRELAEAKRLMLSQGWALNSEQLLEKNGETFKIQLITYSDRPELPLIATALQAQLRELGVDMQISIDNSSAVPAKHHDGTLEMALIARNFGTLADPLPLLMRDFATKKGSGWGPTNWESAEFSQILNQLSSEMDQEHYRELSTKAARLLANEMPLIPVTYYRQLVAVNKRVSDFTFDPFEINYRISEMQLDD</sequence>
<gene>
    <name evidence="4" type="ORF">VTAP4600_B1265</name>
</gene>